<keyword evidence="3" id="KW-1185">Reference proteome</keyword>
<comment type="caution">
    <text evidence="2">The sequence shown here is derived from an EMBL/GenBank/DDBJ whole genome shotgun (WGS) entry which is preliminary data.</text>
</comment>
<proteinExistence type="predicted"/>
<dbReference type="InterPro" id="IPR000387">
    <property type="entry name" value="Tyr_Pase_dom"/>
</dbReference>
<evidence type="ECO:0000313" key="2">
    <source>
        <dbReference type="EMBL" id="GAA5194088.1"/>
    </source>
</evidence>
<gene>
    <name evidence="2" type="ORF">GCM10025772_26290</name>
</gene>
<dbReference type="Pfam" id="PF22785">
    <property type="entry name" value="Tc-R-P"/>
    <property type="match status" value="1"/>
</dbReference>
<keyword evidence="2" id="KW-0649">Protein kinase inhibitor</keyword>
<dbReference type="Proteomes" id="UP001501600">
    <property type="component" value="Unassembled WGS sequence"/>
</dbReference>
<dbReference type="InterPro" id="IPR029021">
    <property type="entry name" value="Prot-tyrosine_phosphatase-like"/>
</dbReference>
<feature type="domain" description="Tyrosine specific protein phosphatases" evidence="1">
    <location>
        <begin position="90"/>
        <end position="154"/>
    </location>
</feature>
<accession>A0ABP9SEL6</accession>
<dbReference type="Gene3D" id="3.90.190.10">
    <property type="entry name" value="Protein tyrosine phosphatase superfamily"/>
    <property type="match status" value="1"/>
</dbReference>
<evidence type="ECO:0000259" key="1">
    <source>
        <dbReference type="PROSITE" id="PS50056"/>
    </source>
</evidence>
<dbReference type="InterPro" id="IPR016130">
    <property type="entry name" value="Tyr_Pase_AS"/>
</dbReference>
<dbReference type="PROSITE" id="PS00383">
    <property type="entry name" value="TYR_PHOSPHATASE_1"/>
    <property type="match status" value="1"/>
</dbReference>
<dbReference type="EMBL" id="BAABLF010000028">
    <property type="protein sequence ID" value="GAA5194088.1"/>
    <property type="molecule type" value="Genomic_DNA"/>
</dbReference>
<dbReference type="GO" id="GO:0004860">
    <property type="term" value="F:protein kinase inhibitor activity"/>
    <property type="evidence" value="ECO:0007669"/>
    <property type="project" value="UniProtKB-KW"/>
</dbReference>
<sequence>MSFSPVLTEADGFKLALHPAPGLEAPLAEDIALLKAAGVSAVVTTLTEAELASLGLTALGQSLEAARLSWFHLPVEDKSLPAGAFDARWPEALPQLKALLEAGERVSVHCRGGTGRTGLVAAKLVLSCGGDWDKTLAAIRAARPGALTAESQLDYLKAGR</sequence>
<protein>
    <submittedName>
        <fullName evidence="2">Cyclin-dependent kinase inhibitor 3 family protein</fullName>
    </submittedName>
</protein>
<reference evidence="3" key="1">
    <citation type="journal article" date="2019" name="Int. J. Syst. Evol. Microbiol.">
        <title>The Global Catalogue of Microorganisms (GCM) 10K type strain sequencing project: providing services to taxonomists for standard genome sequencing and annotation.</title>
        <authorList>
            <consortium name="The Broad Institute Genomics Platform"/>
            <consortium name="The Broad Institute Genome Sequencing Center for Infectious Disease"/>
            <person name="Wu L."/>
            <person name="Ma J."/>
        </authorList>
    </citation>
    <scope>NUCLEOTIDE SEQUENCE [LARGE SCALE GENOMIC DNA]</scope>
    <source>
        <strain evidence="3">JCM 18720</strain>
    </source>
</reference>
<dbReference type="SUPFAM" id="SSF52799">
    <property type="entry name" value="(Phosphotyrosine protein) phosphatases II"/>
    <property type="match status" value="1"/>
</dbReference>
<evidence type="ECO:0000313" key="3">
    <source>
        <dbReference type="Proteomes" id="UP001501600"/>
    </source>
</evidence>
<organism evidence="2 3">
    <name type="scientific">Ferrimonas gelatinilytica</name>
    <dbReference type="NCBI Taxonomy" id="1255257"/>
    <lineage>
        <taxon>Bacteria</taxon>
        <taxon>Pseudomonadati</taxon>
        <taxon>Pseudomonadota</taxon>
        <taxon>Gammaproteobacteria</taxon>
        <taxon>Alteromonadales</taxon>
        <taxon>Ferrimonadaceae</taxon>
        <taxon>Ferrimonas</taxon>
    </lineage>
</organism>
<name>A0ABP9SEL6_9GAMM</name>
<dbReference type="PROSITE" id="PS50056">
    <property type="entry name" value="TYR_PHOSPHATASE_2"/>
    <property type="match status" value="1"/>
</dbReference>
<dbReference type="RefSeq" id="WP_345317630.1">
    <property type="nucleotide sequence ID" value="NZ_BAABLF010000028.1"/>
</dbReference>